<sequence>MAHIATNTYAHISLGKVLAKPFVAIGNFLVKLGEANSRAKTVQRLNDMSDAELARLGLAREDIVRHVFRDYMYL</sequence>
<keyword evidence="2" id="KW-1185">Reference proteome</keyword>
<organism evidence="1 2">
    <name type="scientific">Shimia aestuarii</name>
    <dbReference type="NCBI Taxonomy" id="254406"/>
    <lineage>
        <taxon>Bacteria</taxon>
        <taxon>Pseudomonadati</taxon>
        <taxon>Pseudomonadota</taxon>
        <taxon>Alphaproteobacteria</taxon>
        <taxon>Rhodobacterales</taxon>
        <taxon>Roseobacteraceae</taxon>
    </lineage>
</organism>
<proteinExistence type="predicted"/>
<dbReference type="Proteomes" id="UP000199144">
    <property type="component" value="Unassembled WGS sequence"/>
</dbReference>
<protein>
    <recommendedName>
        <fullName evidence="3">DUF1127 domain-containing protein</fullName>
    </recommendedName>
</protein>
<dbReference type="EMBL" id="FOTQ01000001">
    <property type="protein sequence ID" value="SFL62535.1"/>
    <property type="molecule type" value="Genomic_DNA"/>
</dbReference>
<name>A0A1I4J7G8_9RHOB</name>
<gene>
    <name evidence="1" type="ORF">SAMN04488042_101906</name>
</gene>
<reference evidence="1 2" key="1">
    <citation type="submission" date="2016-10" db="EMBL/GenBank/DDBJ databases">
        <authorList>
            <person name="de Groot N.N."/>
        </authorList>
    </citation>
    <scope>NUCLEOTIDE SEQUENCE [LARGE SCALE GENOMIC DNA]</scope>
    <source>
        <strain evidence="1 2">DSM 15283</strain>
    </source>
</reference>
<evidence type="ECO:0000313" key="1">
    <source>
        <dbReference type="EMBL" id="SFL62535.1"/>
    </source>
</evidence>
<accession>A0A1I4J7G8</accession>
<dbReference type="STRING" id="254406.SAMN04488042_101906"/>
<evidence type="ECO:0008006" key="3">
    <source>
        <dbReference type="Google" id="ProtNLM"/>
    </source>
</evidence>
<dbReference type="RefSeq" id="WP_093091262.1">
    <property type="nucleotide sequence ID" value="NZ_FOTQ01000001.1"/>
</dbReference>
<evidence type="ECO:0000313" key="2">
    <source>
        <dbReference type="Proteomes" id="UP000199144"/>
    </source>
</evidence>
<dbReference type="AlphaFoldDB" id="A0A1I4J7G8"/>
<dbReference type="OrthoDB" id="7867799at2"/>